<accession>A0ABZ2AL67</accession>
<gene>
    <name evidence="1" type="ORF">V2E26_00520</name>
</gene>
<organism evidence="1 2">
    <name type="scientific">Metamycoplasma gateae</name>
    <dbReference type="NCBI Taxonomy" id="35769"/>
    <lineage>
        <taxon>Bacteria</taxon>
        <taxon>Bacillati</taxon>
        <taxon>Mycoplasmatota</taxon>
        <taxon>Mycoplasmoidales</taxon>
        <taxon>Metamycoplasmataceae</taxon>
        <taxon>Metamycoplasma</taxon>
    </lineage>
</organism>
<proteinExistence type="predicted"/>
<dbReference type="Pfam" id="PF10896">
    <property type="entry name" value="DUF2714"/>
    <property type="match status" value="1"/>
</dbReference>
<dbReference type="InterPro" id="IPR021222">
    <property type="entry name" value="DUF2714"/>
</dbReference>
<name>A0ABZ2AL67_9BACT</name>
<protein>
    <submittedName>
        <fullName evidence="1">DUF2714 domain-containing protein</fullName>
    </submittedName>
</protein>
<evidence type="ECO:0000313" key="2">
    <source>
        <dbReference type="Proteomes" id="UP001431935"/>
    </source>
</evidence>
<dbReference type="RefSeq" id="WP_330463510.1">
    <property type="nucleotide sequence ID" value="NZ_CP143578.1"/>
</dbReference>
<evidence type="ECO:0000313" key="1">
    <source>
        <dbReference type="EMBL" id="WVN21474.1"/>
    </source>
</evidence>
<reference evidence="1" key="1">
    <citation type="submission" date="2024-01" db="EMBL/GenBank/DDBJ databases">
        <title>Complete genome sequence of Mycoplasma gateae strain 3700.</title>
        <authorList>
            <person name="Spergser J."/>
        </authorList>
    </citation>
    <scope>NUCLEOTIDE SEQUENCE [LARGE SCALE GENOMIC DNA]</scope>
    <source>
        <strain evidence="1">3700</strain>
    </source>
</reference>
<keyword evidence="2" id="KW-1185">Reference proteome</keyword>
<dbReference type="Proteomes" id="UP001431935">
    <property type="component" value="Chromosome"/>
</dbReference>
<dbReference type="EMBL" id="CP143578">
    <property type="protein sequence ID" value="WVN21474.1"/>
    <property type="molecule type" value="Genomic_DNA"/>
</dbReference>
<sequence>MARKPIKLIEKNKEKILFWFDERKTGQEKIISFHKLISTVLFKNNFKKDDNEFKDFINLINSSLKNKEEIAFDKFSIKYEFVPKFSLDKKIPLIINQQNEIKNKFAIAFNKELKMLIDEQYYVEFLPNITLYNSLIAHELKIYINKEYFIDPEGEKNGK</sequence>